<dbReference type="NCBIfam" id="TIGR00964">
    <property type="entry name" value="secE_bact"/>
    <property type="match status" value="1"/>
</dbReference>
<dbReference type="InterPro" id="IPR038379">
    <property type="entry name" value="SecE_sf"/>
</dbReference>
<keyword evidence="6 9" id="KW-1133">Transmembrane helix</keyword>
<evidence type="ECO:0000313" key="11">
    <source>
        <dbReference type="Proteomes" id="UP000230759"/>
    </source>
</evidence>
<keyword evidence="3 9" id="KW-1003">Cell membrane</keyword>
<keyword evidence="7 9" id="KW-0811">Translocation</keyword>
<feature type="transmembrane region" description="Helical" evidence="9">
    <location>
        <begin position="29"/>
        <end position="51"/>
    </location>
</feature>
<dbReference type="Pfam" id="PF00584">
    <property type="entry name" value="SecE"/>
    <property type="match status" value="1"/>
</dbReference>
<evidence type="ECO:0000256" key="5">
    <source>
        <dbReference type="ARBA" id="ARBA00022927"/>
    </source>
</evidence>
<comment type="caution">
    <text evidence="10">The sequence shown here is derived from an EMBL/GenBank/DDBJ whole genome shotgun (WGS) entry which is preliminary data.</text>
</comment>
<evidence type="ECO:0000256" key="7">
    <source>
        <dbReference type="ARBA" id="ARBA00023010"/>
    </source>
</evidence>
<accession>A0A2H0BHE9</accession>
<comment type="subunit">
    <text evidence="9">Component of the Sec protein translocase complex. Heterotrimer consisting of SecY, SecE and SecG subunits. The heterotrimers can form oligomers, although 1 heterotrimer is thought to be able to translocate proteins. Interacts with the ribosome. Interacts with SecDF, and other proteins may be involved. Interacts with SecA.</text>
</comment>
<dbReference type="Gene3D" id="1.20.5.1030">
    <property type="entry name" value="Preprotein translocase secy subunit"/>
    <property type="match status" value="1"/>
</dbReference>
<dbReference type="GO" id="GO:0005886">
    <property type="term" value="C:plasma membrane"/>
    <property type="evidence" value="ECO:0007669"/>
    <property type="project" value="UniProtKB-SubCell"/>
</dbReference>
<dbReference type="PROSITE" id="PS01067">
    <property type="entry name" value="SECE_SEC61G"/>
    <property type="match status" value="1"/>
</dbReference>
<evidence type="ECO:0000256" key="6">
    <source>
        <dbReference type="ARBA" id="ARBA00022989"/>
    </source>
</evidence>
<dbReference type="PANTHER" id="PTHR33910:SF1">
    <property type="entry name" value="PROTEIN TRANSLOCASE SUBUNIT SECE"/>
    <property type="match status" value="1"/>
</dbReference>
<dbReference type="AlphaFoldDB" id="A0A2H0BHE9"/>
<comment type="subcellular location">
    <subcellularLocation>
        <location evidence="9">Cell membrane</location>
        <topology evidence="9">Single-pass membrane protein</topology>
    </subcellularLocation>
    <subcellularLocation>
        <location evidence="1">Membrane</location>
    </subcellularLocation>
</comment>
<dbReference type="GO" id="GO:0065002">
    <property type="term" value="P:intracellular protein transmembrane transport"/>
    <property type="evidence" value="ECO:0007669"/>
    <property type="project" value="UniProtKB-UniRule"/>
</dbReference>
<dbReference type="GO" id="GO:0008320">
    <property type="term" value="F:protein transmembrane transporter activity"/>
    <property type="evidence" value="ECO:0007669"/>
    <property type="project" value="UniProtKB-UniRule"/>
</dbReference>
<evidence type="ECO:0000313" key="10">
    <source>
        <dbReference type="EMBL" id="PIP57061.1"/>
    </source>
</evidence>
<gene>
    <name evidence="9" type="primary">secE</name>
    <name evidence="10" type="ORF">COX04_01560</name>
</gene>
<comment type="function">
    <text evidence="9">Essential subunit of the Sec protein translocation channel SecYEG. Clamps together the 2 halves of SecY. May contact the channel plug during translocation.</text>
</comment>
<keyword evidence="2 9" id="KW-0813">Transport</keyword>
<keyword evidence="4 9" id="KW-0812">Transmembrane</keyword>
<evidence type="ECO:0000256" key="9">
    <source>
        <dbReference type="HAMAP-Rule" id="MF_00422"/>
    </source>
</evidence>
<dbReference type="GO" id="GO:0043952">
    <property type="term" value="P:protein transport by the Sec complex"/>
    <property type="evidence" value="ECO:0007669"/>
    <property type="project" value="UniProtKB-UniRule"/>
</dbReference>
<dbReference type="HAMAP" id="MF_00422">
    <property type="entry name" value="SecE"/>
    <property type="match status" value="1"/>
</dbReference>
<dbReference type="Proteomes" id="UP000230759">
    <property type="component" value="Unassembled WGS sequence"/>
</dbReference>
<proteinExistence type="inferred from homology"/>
<dbReference type="PANTHER" id="PTHR33910">
    <property type="entry name" value="PROTEIN TRANSLOCASE SUBUNIT SECE"/>
    <property type="match status" value="1"/>
</dbReference>
<name>A0A2H0BHE9_9BACT</name>
<organism evidence="10 11">
    <name type="scientific">Candidatus Woesebacteria bacterium CG22_combo_CG10-13_8_21_14_all_45_10</name>
    <dbReference type="NCBI Taxonomy" id="1975060"/>
    <lineage>
        <taxon>Bacteria</taxon>
        <taxon>Candidatus Woeseibacteriota</taxon>
    </lineage>
</organism>
<evidence type="ECO:0000256" key="3">
    <source>
        <dbReference type="ARBA" id="ARBA00022475"/>
    </source>
</evidence>
<comment type="similarity">
    <text evidence="9">Belongs to the SecE/SEC61-gamma family.</text>
</comment>
<evidence type="ECO:0000256" key="2">
    <source>
        <dbReference type="ARBA" id="ARBA00022448"/>
    </source>
</evidence>
<reference evidence="10 11" key="1">
    <citation type="submission" date="2017-09" db="EMBL/GenBank/DDBJ databases">
        <title>Depth-based differentiation of microbial function through sediment-hosted aquifers and enrichment of novel symbionts in the deep terrestrial subsurface.</title>
        <authorList>
            <person name="Probst A.J."/>
            <person name="Ladd B."/>
            <person name="Jarett J.K."/>
            <person name="Geller-Mcgrath D.E."/>
            <person name="Sieber C.M."/>
            <person name="Emerson J.B."/>
            <person name="Anantharaman K."/>
            <person name="Thomas B.C."/>
            <person name="Malmstrom R."/>
            <person name="Stieglmeier M."/>
            <person name="Klingl A."/>
            <person name="Woyke T."/>
            <person name="Ryan C.M."/>
            <person name="Banfield J.F."/>
        </authorList>
    </citation>
    <scope>NUCLEOTIDE SEQUENCE [LARGE SCALE GENOMIC DNA]</scope>
    <source>
        <strain evidence="10">CG22_combo_CG10-13_8_21_14_all_45_10</strain>
    </source>
</reference>
<evidence type="ECO:0000256" key="1">
    <source>
        <dbReference type="ARBA" id="ARBA00004370"/>
    </source>
</evidence>
<evidence type="ECO:0000256" key="8">
    <source>
        <dbReference type="ARBA" id="ARBA00023136"/>
    </source>
</evidence>
<sequence>MRKITDYLAEVKYELTKVTWPKRQETIRLTLTVLAISVIVGAFAGGLDYLFTKLLAIVVNR</sequence>
<dbReference type="InterPro" id="IPR005807">
    <property type="entry name" value="SecE_bac"/>
</dbReference>
<dbReference type="GO" id="GO:0009306">
    <property type="term" value="P:protein secretion"/>
    <property type="evidence" value="ECO:0007669"/>
    <property type="project" value="UniProtKB-UniRule"/>
</dbReference>
<dbReference type="GO" id="GO:0006605">
    <property type="term" value="P:protein targeting"/>
    <property type="evidence" value="ECO:0007669"/>
    <property type="project" value="UniProtKB-UniRule"/>
</dbReference>
<dbReference type="EMBL" id="PCSV01000038">
    <property type="protein sequence ID" value="PIP57061.1"/>
    <property type="molecule type" value="Genomic_DNA"/>
</dbReference>
<protein>
    <recommendedName>
        <fullName evidence="9">Protein translocase subunit SecE</fullName>
    </recommendedName>
</protein>
<evidence type="ECO:0000256" key="4">
    <source>
        <dbReference type="ARBA" id="ARBA00022692"/>
    </source>
</evidence>
<keyword evidence="5 9" id="KW-0653">Protein transport</keyword>
<keyword evidence="8 9" id="KW-0472">Membrane</keyword>
<dbReference type="InterPro" id="IPR001901">
    <property type="entry name" value="Translocase_SecE/Sec61-g"/>
</dbReference>